<dbReference type="NCBIfam" id="TIGR00149">
    <property type="entry name" value="TIGR00149_YjbQ"/>
    <property type="match status" value="1"/>
</dbReference>
<comment type="similarity">
    <text evidence="1">Belongs to the UPF0047 family.</text>
</comment>
<dbReference type="SUPFAM" id="SSF111038">
    <property type="entry name" value="YjbQ-like"/>
    <property type="match status" value="1"/>
</dbReference>
<accession>A0ABR3GVX7</accession>
<dbReference type="EMBL" id="JBBBZM010000006">
    <property type="protein sequence ID" value="KAL0640100.1"/>
    <property type="molecule type" value="Genomic_DNA"/>
</dbReference>
<dbReference type="InterPro" id="IPR035917">
    <property type="entry name" value="YjbQ-like_sf"/>
</dbReference>
<evidence type="ECO:0008006" key="4">
    <source>
        <dbReference type="Google" id="ProtNLM"/>
    </source>
</evidence>
<organism evidence="2 3">
    <name type="scientific">Discina gigas</name>
    <dbReference type="NCBI Taxonomy" id="1032678"/>
    <lineage>
        <taxon>Eukaryota</taxon>
        <taxon>Fungi</taxon>
        <taxon>Dikarya</taxon>
        <taxon>Ascomycota</taxon>
        <taxon>Pezizomycotina</taxon>
        <taxon>Pezizomycetes</taxon>
        <taxon>Pezizales</taxon>
        <taxon>Discinaceae</taxon>
        <taxon>Discina</taxon>
    </lineage>
</organism>
<protein>
    <recommendedName>
        <fullName evidence="4">Secondary thiamine-phosphate synthase enzyme</fullName>
    </recommendedName>
</protein>
<keyword evidence="3" id="KW-1185">Reference proteome</keyword>
<dbReference type="Proteomes" id="UP001447188">
    <property type="component" value="Unassembled WGS sequence"/>
</dbReference>
<gene>
    <name evidence="2" type="ORF">Q9L58_000928</name>
</gene>
<dbReference type="InterPro" id="IPR001602">
    <property type="entry name" value="UPF0047_YjbQ-like"/>
</dbReference>
<proteinExistence type="inferred from homology"/>
<sequence length="150" mass="16650">MSTISPWFQKSLTLRARSRGSYLITHEIEAGVPEISRYRVGLLTLFIQHTSCALSVNESYDADVRSDMSDAMDRIVVEDKDSAAGLYRHDAEGSDDMPAHIKSALIGVTVTVPITDGKLAFGTWQGIWYLEFRRARGTRTVVATINGELK</sequence>
<evidence type="ECO:0000313" key="3">
    <source>
        <dbReference type="Proteomes" id="UP001447188"/>
    </source>
</evidence>
<comment type="caution">
    <text evidence="2">The sequence shown here is derived from an EMBL/GenBank/DDBJ whole genome shotgun (WGS) entry which is preliminary data.</text>
</comment>
<evidence type="ECO:0000313" key="2">
    <source>
        <dbReference type="EMBL" id="KAL0640100.1"/>
    </source>
</evidence>
<dbReference type="Pfam" id="PF01894">
    <property type="entry name" value="YjbQ"/>
    <property type="match status" value="1"/>
</dbReference>
<name>A0ABR3GVX7_9PEZI</name>
<dbReference type="Gene3D" id="2.60.120.460">
    <property type="entry name" value="YjbQ-like"/>
    <property type="match status" value="1"/>
</dbReference>
<dbReference type="PANTHER" id="PTHR30615:SF8">
    <property type="entry name" value="UPF0047 PROTEIN C4A8.02C"/>
    <property type="match status" value="1"/>
</dbReference>
<dbReference type="PANTHER" id="PTHR30615">
    <property type="entry name" value="UNCHARACTERIZED PROTEIN YJBQ-RELATED"/>
    <property type="match status" value="1"/>
</dbReference>
<dbReference type="PIRSF" id="PIRSF004681">
    <property type="entry name" value="UCP004681"/>
    <property type="match status" value="1"/>
</dbReference>
<evidence type="ECO:0000256" key="1">
    <source>
        <dbReference type="ARBA" id="ARBA00005534"/>
    </source>
</evidence>
<reference evidence="2 3" key="1">
    <citation type="submission" date="2024-02" db="EMBL/GenBank/DDBJ databases">
        <title>Discinaceae phylogenomics.</title>
        <authorList>
            <person name="Dirks A.C."/>
            <person name="James T.Y."/>
        </authorList>
    </citation>
    <scope>NUCLEOTIDE SEQUENCE [LARGE SCALE GENOMIC DNA]</scope>
    <source>
        <strain evidence="2 3">ACD0624</strain>
    </source>
</reference>